<keyword evidence="4" id="KW-0520">NAD</keyword>
<reference evidence="8 10" key="1">
    <citation type="submission" date="2020-06" db="EMBL/GenBank/DDBJ databases">
        <title>Anoxygenic phototrophic Chloroflexota member uses a Type I reaction center.</title>
        <authorList>
            <person name="Tsuji J.M."/>
            <person name="Shaw N.A."/>
            <person name="Nagashima S."/>
            <person name="Venkiteswaran J."/>
            <person name="Schiff S.L."/>
            <person name="Hanada S."/>
            <person name="Tank M."/>
            <person name="Neufeld J.D."/>
        </authorList>
    </citation>
    <scope>NUCLEOTIDE SEQUENCE [LARGE SCALE GENOMIC DNA]</scope>
    <source>
        <strain evidence="8">L227-S17</strain>
    </source>
</reference>
<dbReference type="InterPro" id="IPR006367">
    <property type="entry name" value="Sirohaem_synthase_N"/>
</dbReference>
<dbReference type="Gene3D" id="1.10.8.610">
    <property type="entry name" value="SirC, precorrin-2 dehydrogenase, C-terminal helical domain-like"/>
    <property type="match status" value="1"/>
</dbReference>
<geneLocation type="plasmid" evidence="9 11">
    <name>unnamed1</name>
</geneLocation>
<dbReference type="EC" id="1.3.1.76" evidence="2"/>
<dbReference type="Gene3D" id="3.40.50.720">
    <property type="entry name" value="NAD(P)-binding Rossmann-like Domain"/>
    <property type="match status" value="1"/>
</dbReference>
<keyword evidence="3" id="KW-0560">Oxidoreductase</keyword>
<dbReference type="InterPro" id="IPR042518">
    <property type="entry name" value="SirC_C"/>
</dbReference>
<dbReference type="Pfam" id="PF10414">
    <property type="entry name" value="CysG_dimeriser"/>
    <property type="match status" value="1"/>
</dbReference>
<dbReference type="RefSeq" id="WP_341472050.1">
    <property type="nucleotide sequence ID" value="NZ_CP128401.1"/>
</dbReference>
<organism evidence="8 10">
    <name type="scientific">Candidatus Chlorohelix allophototropha</name>
    <dbReference type="NCBI Taxonomy" id="3003348"/>
    <lineage>
        <taxon>Bacteria</taxon>
        <taxon>Bacillati</taxon>
        <taxon>Chloroflexota</taxon>
        <taxon>Chloroflexia</taxon>
        <taxon>Candidatus Chloroheliales</taxon>
        <taxon>Candidatus Chloroheliaceae</taxon>
        <taxon>Candidatus Chlorohelix</taxon>
    </lineage>
</organism>
<evidence type="ECO:0000313" key="10">
    <source>
        <dbReference type="Proteomes" id="UP000521676"/>
    </source>
</evidence>
<evidence type="ECO:0000259" key="7">
    <source>
        <dbReference type="Pfam" id="PF10414"/>
    </source>
</evidence>
<evidence type="ECO:0000256" key="3">
    <source>
        <dbReference type="ARBA" id="ARBA00023002"/>
    </source>
</evidence>
<evidence type="ECO:0000256" key="6">
    <source>
        <dbReference type="ARBA" id="ARBA00047561"/>
    </source>
</evidence>
<reference evidence="9" key="2">
    <citation type="journal article" date="2024" name="Nature">
        <title>Anoxygenic phototroph of the Chloroflexota uses a type I reaction centre.</title>
        <authorList>
            <person name="Tsuji J.M."/>
            <person name="Shaw N.A."/>
            <person name="Nagashima S."/>
            <person name="Venkiteswaran J.J."/>
            <person name="Schiff S.L."/>
            <person name="Watanabe T."/>
            <person name="Fukui M."/>
            <person name="Hanada S."/>
            <person name="Tank M."/>
            <person name="Neufeld J.D."/>
        </authorList>
    </citation>
    <scope>NUCLEOTIDE SEQUENCE</scope>
    <source>
        <strain evidence="9">L227-S17</strain>
        <plasmid evidence="9 11">unnamed1</plasmid>
    </source>
</reference>
<keyword evidence="5" id="KW-0627">Porphyrin biosynthesis</keyword>
<dbReference type="Proteomes" id="UP000521676">
    <property type="component" value="Unassembled WGS sequence"/>
</dbReference>
<evidence type="ECO:0000256" key="2">
    <source>
        <dbReference type="ARBA" id="ARBA00012400"/>
    </source>
</evidence>
<accession>A0A8T7M448</accession>
<name>A0A8T7M448_9CHLR</name>
<comment type="catalytic activity">
    <reaction evidence="6">
        <text>precorrin-2 + NAD(+) = sirohydrochlorin + NADH + 2 H(+)</text>
        <dbReference type="Rhea" id="RHEA:15613"/>
        <dbReference type="ChEBI" id="CHEBI:15378"/>
        <dbReference type="ChEBI" id="CHEBI:57540"/>
        <dbReference type="ChEBI" id="CHEBI:57945"/>
        <dbReference type="ChEBI" id="CHEBI:58351"/>
        <dbReference type="ChEBI" id="CHEBI:58827"/>
        <dbReference type="EC" id="1.3.1.76"/>
    </reaction>
</comment>
<evidence type="ECO:0000313" key="8">
    <source>
        <dbReference type="EMBL" id="NWJ46843.1"/>
    </source>
</evidence>
<dbReference type="InterPro" id="IPR028161">
    <property type="entry name" value="Met8-like"/>
</dbReference>
<dbReference type="Pfam" id="PF13241">
    <property type="entry name" value="NAD_binding_7"/>
    <property type="match status" value="1"/>
</dbReference>
<evidence type="ECO:0000256" key="1">
    <source>
        <dbReference type="ARBA" id="ARBA00005010"/>
    </source>
</evidence>
<sequence length="226" mass="24783">MRTPYPILLTSTFFNNRSVLVVGGGQVAERRIKSLLDSGASIQLIAPEITKDLEQLVNRSSLKWHKQSWQSGTLHKYPDALVVLAATNRTDVNREIAQEAKAAGRLVNLADDPAGSDFILPAVLHSGEITITISTFSESATPVLSAHLREKLAQIIGPEYGRLSALLKELRPYVKATVEPTLRPLLWRQMVGSSALDLLKENKEAEARSLLEAIFLEFTGRTSNGA</sequence>
<dbReference type="PANTHER" id="PTHR35330">
    <property type="entry name" value="SIROHEME BIOSYNTHESIS PROTEIN MET8"/>
    <property type="match status" value="1"/>
</dbReference>
<dbReference type="SUPFAM" id="SSF75615">
    <property type="entry name" value="Siroheme synthase middle domains-like"/>
    <property type="match status" value="1"/>
</dbReference>
<dbReference type="EMBL" id="JACATZ010000001">
    <property type="protein sequence ID" value="NWJ46843.1"/>
    <property type="molecule type" value="Genomic_DNA"/>
</dbReference>
<evidence type="ECO:0000313" key="11">
    <source>
        <dbReference type="Proteomes" id="UP001431572"/>
    </source>
</evidence>
<dbReference type="EMBL" id="CP128401">
    <property type="protein sequence ID" value="WJW70171.1"/>
    <property type="molecule type" value="Genomic_DNA"/>
</dbReference>
<evidence type="ECO:0000256" key="4">
    <source>
        <dbReference type="ARBA" id="ARBA00023027"/>
    </source>
</evidence>
<dbReference type="SUPFAM" id="SSF51735">
    <property type="entry name" value="NAD(P)-binding Rossmann-fold domains"/>
    <property type="match status" value="1"/>
</dbReference>
<gene>
    <name evidence="8" type="ORF">HXX08_13330</name>
    <name evidence="9" type="ORF">OZ401_004679</name>
</gene>
<dbReference type="InterPro" id="IPR019478">
    <property type="entry name" value="Sirohaem_synthase_dimer_dom"/>
</dbReference>
<evidence type="ECO:0000256" key="5">
    <source>
        <dbReference type="ARBA" id="ARBA00023244"/>
    </source>
</evidence>
<dbReference type="GO" id="GO:0004325">
    <property type="term" value="F:ferrochelatase activity"/>
    <property type="evidence" value="ECO:0007669"/>
    <property type="project" value="InterPro"/>
</dbReference>
<dbReference type="GO" id="GO:0043115">
    <property type="term" value="F:precorrin-2 dehydrogenase activity"/>
    <property type="evidence" value="ECO:0007669"/>
    <property type="project" value="UniProtKB-EC"/>
</dbReference>
<dbReference type="Proteomes" id="UP001431572">
    <property type="component" value="Plasmid unnamed1"/>
</dbReference>
<feature type="domain" description="Sirohaem synthase dimerisation" evidence="7">
    <location>
        <begin position="160"/>
        <end position="213"/>
    </location>
</feature>
<dbReference type="PANTHER" id="PTHR35330:SF1">
    <property type="entry name" value="SIROHEME BIOSYNTHESIS PROTEIN MET8"/>
    <property type="match status" value="1"/>
</dbReference>
<dbReference type="AlphaFoldDB" id="A0A8T7M448"/>
<evidence type="ECO:0000313" key="9">
    <source>
        <dbReference type="EMBL" id="WJW70171.1"/>
    </source>
</evidence>
<keyword evidence="9" id="KW-0614">Plasmid</keyword>
<proteinExistence type="predicted"/>
<protein>
    <recommendedName>
        <fullName evidence="2">precorrin-2 dehydrogenase</fullName>
        <ecNumber evidence="2">1.3.1.76</ecNumber>
    </recommendedName>
</protein>
<comment type="pathway">
    <text evidence="1">Porphyrin-containing compound metabolism; siroheme biosynthesis; sirohydrochlorin from precorrin-2: step 1/1.</text>
</comment>
<dbReference type="NCBIfam" id="TIGR01470">
    <property type="entry name" value="cysG_Nterm"/>
    <property type="match status" value="1"/>
</dbReference>
<dbReference type="InterPro" id="IPR036291">
    <property type="entry name" value="NAD(P)-bd_dom_sf"/>
</dbReference>
<keyword evidence="11" id="KW-1185">Reference proteome</keyword>
<dbReference type="GO" id="GO:0019354">
    <property type="term" value="P:siroheme biosynthetic process"/>
    <property type="evidence" value="ECO:0007669"/>
    <property type="project" value="InterPro"/>
</dbReference>